<dbReference type="EMBL" id="KZ993004">
    <property type="protein sequence ID" value="RKP05899.1"/>
    <property type="molecule type" value="Genomic_DNA"/>
</dbReference>
<dbReference type="PANTHER" id="PTHR13156">
    <property type="entry name" value="NADH-UBIQUINONE OXIDOREDUCTASE 13 KD-A SUBUNIT"/>
    <property type="match status" value="1"/>
</dbReference>
<dbReference type="GO" id="GO:0005739">
    <property type="term" value="C:mitochondrion"/>
    <property type="evidence" value="ECO:0007669"/>
    <property type="project" value="GOC"/>
</dbReference>
<feature type="domain" description="Zinc finger CHCC-type" evidence="2">
    <location>
        <begin position="93"/>
        <end position="128"/>
    </location>
</feature>
<protein>
    <submittedName>
        <fullName evidence="3">Zinc-finger domain-containing protein</fullName>
    </submittedName>
</protein>
<organism evidence="3 4">
    <name type="scientific">Thamnocephalis sphaerospora</name>
    <dbReference type="NCBI Taxonomy" id="78915"/>
    <lineage>
        <taxon>Eukaryota</taxon>
        <taxon>Fungi</taxon>
        <taxon>Fungi incertae sedis</taxon>
        <taxon>Zoopagomycota</taxon>
        <taxon>Zoopagomycotina</taxon>
        <taxon>Zoopagomycetes</taxon>
        <taxon>Zoopagales</taxon>
        <taxon>Sigmoideomycetaceae</taxon>
        <taxon>Thamnocephalis</taxon>
    </lineage>
</organism>
<dbReference type="Gene3D" id="2.60.260.40">
    <property type="entry name" value="q5lls5 like domains"/>
    <property type="match status" value="1"/>
</dbReference>
<evidence type="ECO:0000313" key="4">
    <source>
        <dbReference type="Proteomes" id="UP000271241"/>
    </source>
</evidence>
<keyword evidence="3" id="KW-0863">Zinc-finger</keyword>
<dbReference type="GO" id="GO:0006120">
    <property type="term" value="P:mitochondrial electron transport, NADH to ubiquinone"/>
    <property type="evidence" value="ECO:0007669"/>
    <property type="project" value="TreeGrafter"/>
</dbReference>
<dbReference type="Pfam" id="PF10276">
    <property type="entry name" value="zf-CHCC"/>
    <property type="match status" value="1"/>
</dbReference>
<dbReference type="PANTHER" id="PTHR13156:SF0">
    <property type="entry name" value="NADH DEHYDROGENASE [UBIQUINONE] IRON-SULFUR PROTEIN 6, MITOCHONDRIAL"/>
    <property type="match status" value="1"/>
</dbReference>
<feature type="region of interest" description="Disordered" evidence="1">
    <location>
        <begin position="31"/>
        <end position="57"/>
    </location>
</feature>
<evidence type="ECO:0000313" key="3">
    <source>
        <dbReference type="EMBL" id="RKP05899.1"/>
    </source>
</evidence>
<feature type="compositionally biased region" description="Polar residues" evidence="1">
    <location>
        <begin position="37"/>
        <end position="50"/>
    </location>
</feature>
<keyword evidence="3" id="KW-0479">Metal-binding</keyword>
<dbReference type="OrthoDB" id="307899at2759"/>
<keyword evidence="4" id="KW-1185">Reference proteome</keyword>
<dbReference type="GO" id="GO:0008270">
    <property type="term" value="F:zinc ion binding"/>
    <property type="evidence" value="ECO:0007669"/>
    <property type="project" value="UniProtKB-KW"/>
</dbReference>
<evidence type="ECO:0000259" key="2">
    <source>
        <dbReference type="Pfam" id="PF10276"/>
    </source>
</evidence>
<gene>
    <name evidence="3" type="ORF">THASP1DRAFT_32274</name>
</gene>
<name>A0A4V1IW07_9FUNG</name>
<keyword evidence="3" id="KW-0862">Zinc</keyword>
<dbReference type="InterPro" id="IPR019401">
    <property type="entry name" value="Znf_CHCC"/>
</dbReference>
<dbReference type="STRING" id="78915.A0A4V1IW07"/>
<reference evidence="4" key="1">
    <citation type="journal article" date="2018" name="Nat. Microbiol.">
        <title>Leveraging single-cell genomics to expand the fungal tree of life.</title>
        <authorList>
            <person name="Ahrendt S.R."/>
            <person name="Quandt C.A."/>
            <person name="Ciobanu D."/>
            <person name="Clum A."/>
            <person name="Salamov A."/>
            <person name="Andreopoulos B."/>
            <person name="Cheng J.F."/>
            <person name="Woyke T."/>
            <person name="Pelin A."/>
            <person name="Henrissat B."/>
            <person name="Reynolds N.K."/>
            <person name="Benny G.L."/>
            <person name="Smith M.E."/>
            <person name="James T.Y."/>
            <person name="Grigoriev I.V."/>
        </authorList>
    </citation>
    <scope>NUCLEOTIDE SEQUENCE [LARGE SCALE GENOMIC DNA]</scope>
    <source>
        <strain evidence="4">RSA 1356</strain>
    </source>
</reference>
<sequence length="135" mass="14542">MLRSALTAAKRPAGVIARRFQSNLPATGSAATAVKEATSQAPNRATVWSENQRDRASTLDNARFEQTDLDKQPRPMAAIELISAVPVIKVDKRIAVCDGGGGALGHPKVYINLDDGHAQSCGYCGLRFQQEPHHH</sequence>
<accession>A0A4V1IW07</accession>
<proteinExistence type="predicted"/>
<dbReference type="Proteomes" id="UP000271241">
    <property type="component" value="Unassembled WGS sequence"/>
</dbReference>
<dbReference type="AlphaFoldDB" id="A0A4V1IW07"/>
<evidence type="ECO:0000256" key="1">
    <source>
        <dbReference type="SAM" id="MobiDB-lite"/>
    </source>
</evidence>